<protein>
    <submittedName>
        <fullName evidence="2">Myb/SANT-like domain</fullName>
    </submittedName>
</protein>
<feature type="domain" description="Myb/SANT-like" evidence="1">
    <location>
        <begin position="65"/>
        <end position="120"/>
    </location>
</feature>
<dbReference type="AlphaFoldDB" id="A0AAN8UHP6"/>
<keyword evidence="3" id="KW-1185">Reference proteome</keyword>
<evidence type="ECO:0000313" key="3">
    <source>
        <dbReference type="Proteomes" id="UP001370490"/>
    </source>
</evidence>
<gene>
    <name evidence="2" type="ORF">RJ641_017754</name>
</gene>
<dbReference type="PANTHER" id="PTHR47069">
    <property type="match status" value="1"/>
</dbReference>
<accession>A0AAN8UHP6</accession>
<dbReference type="Pfam" id="PF12776">
    <property type="entry name" value="Myb_DNA-bind_3"/>
    <property type="match status" value="1"/>
</dbReference>
<organism evidence="2 3">
    <name type="scientific">Dillenia turbinata</name>
    <dbReference type="NCBI Taxonomy" id="194707"/>
    <lineage>
        <taxon>Eukaryota</taxon>
        <taxon>Viridiplantae</taxon>
        <taxon>Streptophyta</taxon>
        <taxon>Embryophyta</taxon>
        <taxon>Tracheophyta</taxon>
        <taxon>Spermatophyta</taxon>
        <taxon>Magnoliopsida</taxon>
        <taxon>eudicotyledons</taxon>
        <taxon>Gunneridae</taxon>
        <taxon>Pentapetalae</taxon>
        <taxon>Dilleniales</taxon>
        <taxon>Dilleniaceae</taxon>
        <taxon>Dillenia</taxon>
    </lineage>
</organism>
<dbReference type="InterPro" id="IPR024752">
    <property type="entry name" value="Myb/SANT-like_dom"/>
</dbReference>
<evidence type="ECO:0000259" key="1">
    <source>
        <dbReference type="Pfam" id="PF12776"/>
    </source>
</evidence>
<dbReference type="Proteomes" id="UP001370490">
    <property type="component" value="Unassembled WGS sequence"/>
</dbReference>
<proteinExistence type="predicted"/>
<dbReference type="PANTHER" id="PTHR47069:SF11">
    <property type="entry name" value="OS04G0275550 PROTEIN"/>
    <property type="match status" value="1"/>
</dbReference>
<sequence length="120" mass="13989">MVRSSPKGLCLSVIVSMAVTIVRKSKIKRPKFEKQIHIDNYENITTSKKNKTKGVEENTKARCAKWDDYAHIKFIELCKEEIRKGNRPGSYLSKDGWRNLVAIFNQMTGRNYDKKQMKNH</sequence>
<dbReference type="EMBL" id="JBAMMX010000023">
    <property type="protein sequence ID" value="KAK6917003.1"/>
    <property type="molecule type" value="Genomic_DNA"/>
</dbReference>
<name>A0AAN8UHP6_9MAGN</name>
<evidence type="ECO:0000313" key="2">
    <source>
        <dbReference type="EMBL" id="KAK6917003.1"/>
    </source>
</evidence>
<reference evidence="2 3" key="1">
    <citation type="submission" date="2023-12" db="EMBL/GenBank/DDBJ databases">
        <title>A high-quality genome assembly for Dillenia turbinata (Dilleniales).</title>
        <authorList>
            <person name="Chanderbali A."/>
        </authorList>
    </citation>
    <scope>NUCLEOTIDE SEQUENCE [LARGE SCALE GENOMIC DNA]</scope>
    <source>
        <strain evidence="2">LSX21</strain>
        <tissue evidence="2">Leaf</tissue>
    </source>
</reference>
<comment type="caution">
    <text evidence="2">The sequence shown here is derived from an EMBL/GenBank/DDBJ whole genome shotgun (WGS) entry which is preliminary data.</text>
</comment>